<dbReference type="Pfam" id="PF06114">
    <property type="entry name" value="Peptidase_M78"/>
    <property type="match status" value="1"/>
</dbReference>
<dbReference type="Gene3D" id="1.10.10.2910">
    <property type="match status" value="1"/>
</dbReference>
<name>J9GCX6_9ZZZZ</name>
<proteinExistence type="predicted"/>
<dbReference type="EMBL" id="AMCI01004864">
    <property type="protein sequence ID" value="EJW97244.1"/>
    <property type="molecule type" value="Genomic_DNA"/>
</dbReference>
<sequence length="183" mass="20937">MKQPKHPLVFGASLSLISHKQKVALYPKWSSQRSYKADCQIFEEAKKRLENALGYSVQFANLEKGATGKCSYESKTILISETSDSLQAFKTMIHECAHVFLHERIRLHPPTNDFEKLLVAKQSIREMEAESVSYIVCTRLGIDCSEYSFPYIASWKKKESYLAQSLKRITNISLTIIQLLDDL</sequence>
<comment type="caution">
    <text evidence="2">The sequence shown here is derived from an EMBL/GenBank/DDBJ whole genome shotgun (WGS) entry which is preliminary data.</text>
</comment>
<protein>
    <submittedName>
        <fullName evidence="2">LtrC-like protein</fullName>
    </submittedName>
</protein>
<dbReference type="InterPro" id="IPR010359">
    <property type="entry name" value="IrrE_HExxH"/>
</dbReference>
<evidence type="ECO:0000259" key="1">
    <source>
        <dbReference type="Pfam" id="PF06114"/>
    </source>
</evidence>
<accession>J9GCX6</accession>
<feature type="non-terminal residue" evidence="2">
    <location>
        <position position="183"/>
    </location>
</feature>
<reference evidence="2" key="1">
    <citation type="journal article" date="2012" name="PLoS ONE">
        <title>Gene sets for utilization of primary and secondary nutrition supplies in the distal gut of endangered iberian lynx.</title>
        <authorList>
            <person name="Alcaide M."/>
            <person name="Messina E."/>
            <person name="Richter M."/>
            <person name="Bargiela R."/>
            <person name="Peplies J."/>
            <person name="Huws S.A."/>
            <person name="Newbold C.J."/>
            <person name="Golyshin P.N."/>
            <person name="Simon M.A."/>
            <person name="Lopez G."/>
            <person name="Yakimov M.M."/>
            <person name="Ferrer M."/>
        </authorList>
    </citation>
    <scope>NUCLEOTIDE SEQUENCE</scope>
</reference>
<evidence type="ECO:0000313" key="2">
    <source>
        <dbReference type="EMBL" id="EJW97244.1"/>
    </source>
</evidence>
<organism evidence="2">
    <name type="scientific">gut metagenome</name>
    <dbReference type="NCBI Taxonomy" id="749906"/>
    <lineage>
        <taxon>unclassified sequences</taxon>
        <taxon>metagenomes</taxon>
        <taxon>organismal metagenomes</taxon>
    </lineage>
</organism>
<dbReference type="AlphaFoldDB" id="J9GCX6"/>
<gene>
    <name evidence="2" type="ORF">EVA_14649</name>
</gene>
<feature type="domain" description="IrrE N-terminal-like" evidence="1">
    <location>
        <begin position="52"/>
        <end position="113"/>
    </location>
</feature>